<dbReference type="Proteomes" id="UP000016368">
    <property type="component" value="Unassembled WGS sequence"/>
</dbReference>
<evidence type="ECO:0000313" key="4">
    <source>
        <dbReference type="EMBL" id="EGI75355.1"/>
    </source>
</evidence>
<dbReference type="AlphaFoldDB" id="F3KXT0"/>
<keyword evidence="1" id="KW-0378">Hydrolase</keyword>
<feature type="transmembrane region" description="Helical" evidence="2">
    <location>
        <begin position="84"/>
        <end position="103"/>
    </location>
</feature>
<dbReference type="GO" id="GO:0009395">
    <property type="term" value="P:phospholipid catabolic process"/>
    <property type="evidence" value="ECO:0007669"/>
    <property type="project" value="UniProtKB-KW"/>
</dbReference>
<dbReference type="CDD" id="cd06971">
    <property type="entry name" value="PgpA"/>
    <property type="match status" value="1"/>
</dbReference>
<dbReference type="PANTHER" id="PTHR36305:SF1">
    <property type="entry name" value="PHOSPHATIDYLGLYCEROPHOSPHATASE A"/>
    <property type="match status" value="1"/>
</dbReference>
<dbReference type="InterPro" id="IPR026037">
    <property type="entry name" value="PgpA"/>
</dbReference>
<feature type="domain" description="YutG/PgpA" evidence="3">
    <location>
        <begin position="47"/>
        <end position="198"/>
    </location>
</feature>
<reference evidence="4 5" key="1">
    <citation type="journal article" date="2011" name="EMBO J.">
        <title>Structural diversity of bacterial flagellar motors.</title>
        <authorList>
            <person name="Chen S."/>
            <person name="Beeby M."/>
            <person name="Murphy G.E."/>
            <person name="Leadbetter J.R."/>
            <person name="Hendrixson D.R."/>
            <person name="Briegel A."/>
            <person name="Li Z."/>
            <person name="Shi J."/>
            <person name="Tocheva E.I."/>
            <person name="Muller A."/>
            <person name="Dobro M.J."/>
            <person name="Jensen G.J."/>
        </authorList>
    </citation>
    <scope>NUCLEOTIDE SEQUENCE [LARGE SCALE GENOMIC DNA]</scope>
    <source>
        <strain evidence="4 5">ATCC 19624</strain>
    </source>
</reference>
<dbReference type="GO" id="GO:0006655">
    <property type="term" value="P:phosphatidylglycerol biosynthetic process"/>
    <property type="evidence" value="ECO:0007669"/>
    <property type="project" value="UniProtKB-UniPathway"/>
</dbReference>
<keyword evidence="1" id="KW-0997">Cell inner membrane</keyword>
<dbReference type="GO" id="GO:0008962">
    <property type="term" value="F:phosphatidylglycerophosphatase activity"/>
    <property type="evidence" value="ECO:0007669"/>
    <property type="project" value="UniProtKB-EC"/>
</dbReference>
<evidence type="ECO:0000313" key="5">
    <source>
        <dbReference type="Proteomes" id="UP000016368"/>
    </source>
</evidence>
<proteinExistence type="predicted"/>
<keyword evidence="1" id="KW-0479">Metal-binding</keyword>
<sequence length="203" mass="22733">MATPQESAPDSDFQDSLPTLPNWHEGAQLRAVRANGRFLLTHPAHVLALGLGSGLSPKAPGTVGTLWAWAAFLVLQPWMTEARWALLLAIALPVAWWAGALTAKHLHNSDPRCVVIDEIVAFWLVLWLLMPANIWEQLAAFGLFRFFDAVKPGPVGWADRLYEHLKPARARWGWTKVGWGILLDDLVAAFCTLMLLALWRYFF</sequence>
<name>F3KXT0_9BURK</name>
<gene>
    <name evidence="4" type="ORF">HGR_16375</name>
</gene>
<dbReference type="GO" id="GO:0046872">
    <property type="term" value="F:metal ion binding"/>
    <property type="evidence" value="ECO:0007669"/>
    <property type="project" value="UniProtKB-KW"/>
</dbReference>
<comment type="caution">
    <text evidence="4">The sequence shown here is derived from an EMBL/GenBank/DDBJ whole genome shotgun (WGS) entry which is preliminary data.</text>
</comment>
<dbReference type="EMBL" id="AEGR01000109">
    <property type="protein sequence ID" value="EGI75355.1"/>
    <property type="molecule type" value="Genomic_DNA"/>
</dbReference>
<comment type="catalytic activity">
    <reaction evidence="1">
        <text>a 1,2-diacyl-sn-glycero-3-phospho-(1'-sn-glycero-3'-phosphate) + H2O = a 1,2-diacyl-sn-glycero-3-phospho-(1'-sn-glycerol) + phosphate</text>
        <dbReference type="Rhea" id="RHEA:33751"/>
        <dbReference type="ChEBI" id="CHEBI:15377"/>
        <dbReference type="ChEBI" id="CHEBI:43474"/>
        <dbReference type="ChEBI" id="CHEBI:60110"/>
        <dbReference type="ChEBI" id="CHEBI:64716"/>
        <dbReference type="EC" id="3.1.3.27"/>
    </reaction>
</comment>
<accession>F3KXT0</accession>
<keyword evidence="1" id="KW-0443">Lipid metabolism</keyword>
<dbReference type="EC" id="3.1.3.27" evidence="1"/>
<keyword evidence="1" id="KW-0460">Magnesium</keyword>
<dbReference type="InterPro" id="IPR036681">
    <property type="entry name" value="PgpA-like_sf"/>
</dbReference>
<dbReference type="STRING" id="887062.HGR_16375"/>
<evidence type="ECO:0000256" key="1">
    <source>
        <dbReference type="PIRNR" id="PIRNR006162"/>
    </source>
</evidence>
<evidence type="ECO:0000256" key="2">
    <source>
        <dbReference type="SAM" id="Phobius"/>
    </source>
</evidence>
<dbReference type="Pfam" id="PF04608">
    <property type="entry name" value="PgpA"/>
    <property type="match status" value="1"/>
</dbReference>
<evidence type="ECO:0000259" key="3">
    <source>
        <dbReference type="Pfam" id="PF04608"/>
    </source>
</evidence>
<dbReference type="PANTHER" id="PTHR36305">
    <property type="entry name" value="PHOSPHATIDYLGLYCEROPHOSPHATASE A"/>
    <property type="match status" value="1"/>
</dbReference>
<keyword evidence="1" id="KW-1003">Cell membrane</keyword>
<dbReference type="OrthoDB" id="9804091at2"/>
<protein>
    <recommendedName>
        <fullName evidence="1">Phosphatidylglycerophosphatase A</fullName>
        <ecNumber evidence="1">3.1.3.27</ecNumber>
    </recommendedName>
    <alternativeName>
        <fullName evidence="1">Phosphatidylglycerolphosphate phosphatase A</fullName>
    </alternativeName>
</protein>
<comment type="subcellular location">
    <subcellularLocation>
        <location evidence="1">Cell inner membrane</location>
        <topology evidence="1">Multi-pass membrane protein</topology>
    </subcellularLocation>
</comment>
<keyword evidence="1 2" id="KW-0812">Transmembrane</keyword>
<comment type="pathway">
    <text evidence="1">Phospholipid metabolism; phosphatidylglycerol biosynthesis; phosphatidylglycerol from CDP-diacylglycerol: step 2/2.</text>
</comment>
<dbReference type="RefSeq" id="WP_006299437.1">
    <property type="nucleotide sequence ID" value="NZ_AEGR01000109.1"/>
</dbReference>
<dbReference type="eggNOG" id="COG1267">
    <property type="taxonomic scope" value="Bacteria"/>
</dbReference>
<dbReference type="GO" id="GO:0005886">
    <property type="term" value="C:plasma membrane"/>
    <property type="evidence" value="ECO:0007669"/>
    <property type="project" value="UniProtKB-SubCell"/>
</dbReference>
<comment type="cofactor">
    <cofactor evidence="1">
        <name>Mg(2+)</name>
        <dbReference type="ChEBI" id="CHEBI:18420"/>
    </cofactor>
</comment>
<dbReference type="InterPro" id="IPR007686">
    <property type="entry name" value="YutG/PgpA"/>
</dbReference>
<keyword evidence="1 2" id="KW-0472">Membrane</keyword>
<dbReference type="PIRSF" id="PIRSF006162">
    <property type="entry name" value="PgpA"/>
    <property type="match status" value="1"/>
</dbReference>
<feature type="transmembrane region" description="Helical" evidence="2">
    <location>
        <begin position="115"/>
        <end position="135"/>
    </location>
</feature>
<dbReference type="SUPFAM" id="SSF101307">
    <property type="entry name" value="YutG-like"/>
    <property type="match status" value="1"/>
</dbReference>
<keyword evidence="1" id="KW-1208">Phospholipid metabolism</keyword>
<feature type="transmembrane region" description="Helical" evidence="2">
    <location>
        <begin position="177"/>
        <end position="199"/>
    </location>
</feature>
<keyword evidence="2" id="KW-1133">Transmembrane helix</keyword>
<keyword evidence="1" id="KW-0442">Lipid degradation</keyword>
<dbReference type="UniPathway" id="UPA00084">
    <property type="reaction ID" value="UER00504"/>
</dbReference>
<keyword evidence="1" id="KW-0595">Phospholipid degradation</keyword>
<comment type="function">
    <text evidence="1">Lipid phosphatase which dephosphorylates phosphatidylglycerophosphate (PGP) to phosphatidylglycerol (PG).</text>
</comment>
<organism evidence="4 5">
    <name type="scientific">Hylemonella gracilis ATCC 19624</name>
    <dbReference type="NCBI Taxonomy" id="887062"/>
    <lineage>
        <taxon>Bacteria</taxon>
        <taxon>Pseudomonadati</taxon>
        <taxon>Pseudomonadota</taxon>
        <taxon>Betaproteobacteria</taxon>
        <taxon>Burkholderiales</taxon>
        <taxon>Comamonadaceae</taxon>
        <taxon>Hylemonella</taxon>
    </lineage>
</organism>
<keyword evidence="5" id="KW-1185">Reference proteome</keyword>